<evidence type="ECO:0000259" key="14">
    <source>
        <dbReference type="PROSITE" id="PS50929"/>
    </source>
</evidence>
<dbReference type="PROSITE" id="PS50893">
    <property type="entry name" value="ABC_TRANSPORTER_2"/>
    <property type="match status" value="2"/>
</dbReference>
<evidence type="ECO:0000256" key="10">
    <source>
        <dbReference type="ARBA" id="ARBA00023136"/>
    </source>
</evidence>
<keyword evidence="5" id="KW-0677">Repeat</keyword>
<dbReference type="InterPro" id="IPR036640">
    <property type="entry name" value="ABC1_TM_sf"/>
</dbReference>
<dbReference type="InterPro" id="IPR017871">
    <property type="entry name" value="ABC_transporter-like_CS"/>
</dbReference>
<dbReference type="GO" id="GO:0005524">
    <property type="term" value="F:ATP binding"/>
    <property type="evidence" value="ECO:0007669"/>
    <property type="project" value="UniProtKB-KW"/>
</dbReference>
<dbReference type="EMBL" id="KZ819305">
    <property type="protein sequence ID" value="PWN95343.1"/>
    <property type="molecule type" value="Genomic_DNA"/>
</dbReference>
<evidence type="ECO:0000256" key="8">
    <source>
        <dbReference type="ARBA" id="ARBA00022967"/>
    </source>
</evidence>
<feature type="transmembrane region" description="Helical" evidence="12">
    <location>
        <begin position="514"/>
        <end position="536"/>
    </location>
</feature>
<dbReference type="Gene3D" id="1.20.1560.10">
    <property type="entry name" value="ABC transporter type 1, transmembrane domain"/>
    <property type="match status" value="2"/>
</dbReference>
<comment type="subcellular location">
    <subcellularLocation>
        <location evidence="1">Vacuole membrane</location>
        <topology evidence="1">Multi-pass membrane protein</topology>
    </subcellularLocation>
</comment>
<sequence length="1602" mass="175076">MSQASPAPALARRAQQLLLDSLGAALSPDVEGSFAAAPLAGNVSVADVWLTGKQPALPRPPGKLAGLCHDAEGWGPFSQQRDLDLTPCAWDFWLLCIPALLFGLWAALDLSLLARKPARPLSRRSTHVLRAKQVLLLLLVALSLETCISAGVRGPFPSLTFVVALLHSAAYAVLLPLVAHNHTKQRRASTSALLYLLLHILVLAARLRTEFVARQHSPQHVAVSAGVRIAALSLLVAVFGLECAGPSVGGPAQGAYAPVAQEENESEDSTFSNLPDEEGSAGPSKERSEQDKECPENTANIFSRLAFWWMGPMMTLGAQKYLKEDDLWALPPGEDAENLGLRFEHYYATLRTSAGKPRIWTALGAAYGGPYAFAAILKAVQDCLAFAQPQLLRRLLVFVQSYGTEHAQPASHGFALSASIFLVAVVQTSFLHQYFQRCFTTGMRVRAGLVSAIFKKSLRLSNEDRAGKSTGETINIMSVDATRLQDLCTYGHILWSAFFQMTLAFISLYELLGWSSMVGVAIMVISVPLNTVLARYMRKLSTKQMKIRDRRTKFMSEILNNIKSIKLFAWEEAFTAKLHQIRNVEELSMLRWSGIVSALFQFFWTAIPFFVSLATFTTYSLTQKEHLTADIIFPALSLYQLLSFPLAMAAGIISATLQATVSAQRISEFLDSGELDSDARKVELPQQQHEPLIPAIEAKAGEPLVELKGASFSWSTSQQTPTLNDIDLSVGKGELLAVLGKVGDGKSSLLSAILGEMHRCKGDLTVRGRTAYFVQGGWCMGSSIRDNILFGLAWEPDFYKRVVAACALEPDFDVLPDGDATEVGEKGVSLSGGQRARVALARAVYARADIYLLDDPLAAVDAHVGSHIFKHVIGPEGMLKSKARILTTNSVAFLPHVDQIVSFLPRVGKLSHERGTYDEVMDKHGDVFKLINGLGKQSSRSREPSRPSSDNEEEPEDAEKKLDSSRLSKQRSFSSASMRRPKALSKGAVKRQTVRDLRESTKPKEKSEEGAVSWSVYKTYASSASVWGSILYLLSQVLTQVLQVGRDWVLKAWAGAEPGHDKYYLTIYAIMGLSGSLAICVGPLILYAWLVIASARRLHDGLFASIRSTKLQWFENTPTGRILNLFSRDVNTVDEVLPRVISSALRTLMVAVGVVCVVTYSVPPFVLAIIPLAYAYSKVMKYYLATSRELKRLDAVSKSPIFTWFQESLGGLSTIRAFNQEGRFIATSEARVDRNQMAYFPAVSCNRWLAVRIEFMGSSIILVASTLAVYLITSGSGRIDAGLVGLMLSQALSTTQTLNWLVRSVSEVEQNIVSVERILSYSNLEAEQYEAAYTVPAEQQPPKGWPGKGKVEFRGYSTRYRAGLPLVLKDLNLSIAPGEKIGVVGRTGAGKSSLTLALFRIVEAASGGLFIDGVDCSKVGLRDLRRAIAIIPQDPQLWEGSLRDNLDPTGEADEPALWAALTQSGLKDYVNGLDGRLDAALTEGASNMSAGQRQLLCIARALLRGSRILVLDEATSAVDLETDDVIQKVLREIRGTTTITVAHRINTILNADRVLVLANGAVEEFASPKELLADEKSQFRSMALEAGLLDQDDEEPQQQKQG</sequence>
<dbReference type="GO" id="GO:0016887">
    <property type="term" value="F:ATP hydrolysis activity"/>
    <property type="evidence" value="ECO:0007669"/>
    <property type="project" value="InterPro"/>
</dbReference>
<evidence type="ECO:0000256" key="6">
    <source>
        <dbReference type="ARBA" id="ARBA00022741"/>
    </source>
</evidence>
<feature type="domain" description="ABC transporter" evidence="13">
    <location>
        <begin position="1351"/>
        <end position="1584"/>
    </location>
</feature>
<evidence type="ECO:0000256" key="7">
    <source>
        <dbReference type="ARBA" id="ARBA00022840"/>
    </source>
</evidence>
<feature type="domain" description="ABC transmembrane type-1" evidence="14">
    <location>
        <begin position="1030"/>
        <end position="1310"/>
    </location>
</feature>
<feature type="transmembrane region" description="Helical" evidence="12">
    <location>
        <begin position="134"/>
        <end position="152"/>
    </location>
</feature>
<proteinExistence type="inferred from homology"/>
<feature type="transmembrane region" description="Helical" evidence="12">
    <location>
        <begin position="158"/>
        <end position="179"/>
    </location>
</feature>
<evidence type="ECO:0000256" key="2">
    <source>
        <dbReference type="ARBA" id="ARBA00009726"/>
    </source>
</evidence>
<feature type="transmembrane region" description="Helical" evidence="12">
    <location>
        <begin position="487"/>
        <end position="508"/>
    </location>
</feature>
<keyword evidence="16" id="KW-1185">Reference proteome</keyword>
<feature type="transmembrane region" description="Helical" evidence="12">
    <location>
        <begin position="1063"/>
        <end position="1090"/>
    </location>
</feature>
<evidence type="ECO:0000256" key="5">
    <source>
        <dbReference type="ARBA" id="ARBA00022737"/>
    </source>
</evidence>
<evidence type="ECO:0000313" key="16">
    <source>
        <dbReference type="Proteomes" id="UP000245946"/>
    </source>
</evidence>
<keyword evidence="7" id="KW-0067">ATP-binding</keyword>
<dbReference type="CDD" id="cd03250">
    <property type="entry name" value="ABCC_MRP_domain1"/>
    <property type="match status" value="1"/>
</dbReference>
<protein>
    <submittedName>
        <fullName evidence="15">Uncharacterized protein</fullName>
    </submittedName>
</protein>
<dbReference type="SUPFAM" id="SSF52540">
    <property type="entry name" value="P-loop containing nucleoside triphosphate hydrolases"/>
    <property type="match status" value="2"/>
</dbReference>
<organism evidence="15 16">
    <name type="scientific">Tilletiopsis washingtonensis</name>
    <dbReference type="NCBI Taxonomy" id="58919"/>
    <lineage>
        <taxon>Eukaryota</taxon>
        <taxon>Fungi</taxon>
        <taxon>Dikarya</taxon>
        <taxon>Basidiomycota</taxon>
        <taxon>Ustilaginomycotina</taxon>
        <taxon>Exobasidiomycetes</taxon>
        <taxon>Entylomatales</taxon>
        <taxon>Entylomatales incertae sedis</taxon>
        <taxon>Tilletiopsis</taxon>
    </lineage>
</organism>
<name>A0A316Z5A7_9BASI</name>
<evidence type="ECO:0000256" key="4">
    <source>
        <dbReference type="ARBA" id="ARBA00022692"/>
    </source>
</evidence>
<feature type="compositionally biased region" description="Low complexity" evidence="11">
    <location>
        <begin position="967"/>
        <end position="977"/>
    </location>
</feature>
<reference evidence="15 16" key="1">
    <citation type="journal article" date="2018" name="Mol. Biol. Evol.">
        <title>Broad Genomic Sampling Reveals a Smut Pathogenic Ancestry of the Fungal Clade Ustilaginomycotina.</title>
        <authorList>
            <person name="Kijpornyongpan T."/>
            <person name="Mondo S.J."/>
            <person name="Barry K."/>
            <person name="Sandor L."/>
            <person name="Lee J."/>
            <person name="Lipzen A."/>
            <person name="Pangilinan J."/>
            <person name="LaButti K."/>
            <person name="Hainaut M."/>
            <person name="Henrissat B."/>
            <person name="Grigoriev I.V."/>
            <person name="Spatafora J.W."/>
            <person name="Aime M.C."/>
        </authorList>
    </citation>
    <scope>NUCLEOTIDE SEQUENCE [LARGE SCALE GENOMIC DNA]</scope>
    <source>
        <strain evidence="15 16">MCA 4186</strain>
    </source>
</reference>
<dbReference type="PROSITE" id="PS50929">
    <property type="entry name" value="ABC_TM1F"/>
    <property type="match status" value="2"/>
</dbReference>
<dbReference type="RefSeq" id="XP_025595622.1">
    <property type="nucleotide sequence ID" value="XM_025740692.1"/>
</dbReference>
<dbReference type="InterPro" id="IPR056227">
    <property type="entry name" value="TMD0_ABC"/>
</dbReference>
<keyword evidence="9 12" id="KW-1133">Transmembrane helix</keyword>
<dbReference type="Pfam" id="PF00664">
    <property type="entry name" value="ABC_membrane"/>
    <property type="match status" value="2"/>
</dbReference>
<evidence type="ECO:0000256" key="9">
    <source>
        <dbReference type="ARBA" id="ARBA00022989"/>
    </source>
</evidence>
<dbReference type="PANTHER" id="PTHR24223">
    <property type="entry name" value="ATP-BINDING CASSETTE SUB-FAMILY C"/>
    <property type="match status" value="1"/>
</dbReference>
<keyword evidence="6" id="KW-0547">Nucleotide-binding</keyword>
<dbReference type="Proteomes" id="UP000245946">
    <property type="component" value="Unassembled WGS sequence"/>
</dbReference>
<gene>
    <name evidence="15" type="ORF">FA09DRAFT_312385</name>
</gene>
<feature type="transmembrane region" description="Helical" evidence="12">
    <location>
        <begin position="589"/>
        <end position="611"/>
    </location>
</feature>
<dbReference type="InterPro" id="IPR003593">
    <property type="entry name" value="AAA+_ATPase"/>
</dbReference>
<dbReference type="CDD" id="cd18603">
    <property type="entry name" value="ABC_6TM_MRP1_2_3_6_D2_like"/>
    <property type="match status" value="1"/>
</dbReference>
<feature type="transmembrane region" description="Helical" evidence="12">
    <location>
        <begin position="1249"/>
        <end position="1272"/>
    </location>
</feature>
<dbReference type="Gene3D" id="3.40.50.300">
    <property type="entry name" value="P-loop containing nucleotide triphosphate hydrolases"/>
    <property type="match status" value="2"/>
</dbReference>
<dbReference type="InterPro" id="IPR011527">
    <property type="entry name" value="ABC1_TM_dom"/>
</dbReference>
<keyword evidence="8" id="KW-1278">Translocase</keyword>
<feature type="transmembrane region" description="Helical" evidence="12">
    <location>
        <begin position="92"/>
        <end position="113"/>
    </location>
</feature>
<feature type="domain" description="ABC transporter" evidence="13">
    <location>
        <begin position="705"/>
        <end position="933"/>
    </location>
</feature>
<dbReference type="GO" id="GO:0000329">
    <property type="term" value="C:fungal-type vacuole membrane"/>
    <property type="evidence" value="ECO:0007669"/>
    <property type="project" value="UniProtKB-ARBA"/>
</dbReference>
<keyword evidence="3" id="KW-0813">Transport</keyword>
<dbReference type="InterPro" id="IPR050173">
    <property type="entry name" value="ABC_transporter_C-like"/>
</dbReference>
<dbReference type="GeneID" id="37268238"/>
<dbReference type="CDD" id="cd03244">
    <property type="entry name" value="ABCC_MRP_domain2"/>
    <property type="match status" value="1"/>
</dbReference>
<keyword evidence="4 12" id="KW-0812">Transmembrane</keyword>
<evidence type="ECO:0000256" key="12">
    <source>
        <dbReference type="SAM" id="Phobius"/>
    </source>
</evidence>
<feature type="region of interest" description="Disordered" evidence="11">
    <location>
        <begin position="932"/>
        <end position="1005"/>
    </location>
</feature>
<evidence type="ECO:0000259" key="13">
    <source>
        <dbReference type="PROSITE" id="PS50893"/>
    </source>
</evidence>
<feature type="compositionally biased region" description="Basic and acidic residues" evidence="11">
    <location>
        <begin position="993"/>
        <end position="1005"/>
    </location>
</feature>
<feature type="region of interest" description="Disordered" evidence="11">
    <location>
        <begin position="254"/>
        <end position="295"/>
    </location>
</feature>
<dbReference type="SMART" id="SM00382">
    <property type="entry name" value="AAA"/>
    <property type="match status" value="2"/>
</dbReference>
<dbReference type="Pfam" id="PF24357">
    <property type="entry name" value="TMD0_ABC"/>
    <property type="match status" value="1"/>
</dbReference>
<dbReference type="InterPro" id="IPR027417">
    <property type="entry name" value="P-loop_NTPase"/>
</dbReference>
<evidence type="ECO:0000256" key="3">
    <source>
        <dbReference type="ARBA" id="ARBA00022448"/>
    </source>
</evidence>
<evidence type="ECO:0000256" key="11">
    <source>
        <dbReference type="SAM" id="MobiDB-lite"/>
    </source>
</evidence>
<feature type="transmembrane region" description="Helical" evidence="12">
    <location>
        <begin position="1148"/>
        <end position="1174"/>
    </location>
</feature>
<dbReference type="FunFam" id="3.40.50.300:FF:000565">
    <property type="entry name" value="ABC bile acid transporter"/>
    <property type="match status" value="1"/>
</dbReference>
<dbReference type="SUPFAM" id="SSF90123">
    <property type="entry name" value="ABC transporter transmembrane region"/>
    <property type="match status" value="2"/>
</dbReference>
<feature type="transmembrane region" description="Helical" evidence="12">
    <location>
        <begin position="631"/>
        <end position="657"/>
    </location>
</feature>
<dbReference type="FunFam" id="3.40.50.300:FF:000450">
    <property type="entry name" value="ABC transporter C family member 2"/>
    <property type="match status" value="1"/>
</dbReference>
<dbReference type="CDD" id="cd18595">
    <property type="entry name" value="ABC_6TM_MRP1_2_3_6_D1_like"/>
    <property type="match status" value="1"/>
</dbReference>
<dbReference type="FunFam" id="1.20.1560.10:FF:000010">
    <property type="entry name" value="Multidrug resistance-associated ABC transporter"/>
    <property type="match status" value="1"/>
</dbReference>
<dbReference type="PROSITE" id="PS00211">
    <property type="entry name" value="ABC_TRANSPORTER_1"/>
    <property type="match status" value="2"/>
</dbReference>
<evidence type="ECO:0000313" key="15">
    <source>
        <dbReference type="EMBL" id="PWN95343.1"/>
    </source>
</evidence>
<dbReference type="FunFam" id="1.20.1560.10:FF:000078">
    <property type="entry name" value="Unplaced genomic scaffold supercont1.1, whole genome shotgun sequence"/>
    <property type="match status" value="1"/>
</dbReference>
<keyword evidence="10 12" id="KW-0472">Membrane</keyword>
<feature type="domain" description="ABC transmembrane type-1" evidence="14">
    <location>
        <begin position="372"/>
        <end position="658"/>
    </location>
</feature>
<dbReference type="STRING" id="58919.A0A316Z5A7"/>
<dbReference type="Pfam" id="PF00005">
    <property type="entry name" value="ABC_tran"/>
    <property type="match status" value="2"/>
</dbReference>
<evidence type="ECO:0000256" key="1">
    <source>
        <dbReference type="ARBA" id="ARBA00004128"/>
    </source>
</evidence>
<dbReference type="OrthoDB" id="6500128at2759"/>
<accession>A0A316Z5A7</accession>
<feature type="compositionally biased region" description="Basic and acidic residues" evidence="11">
    <location>
        <begin position="284"/>
        <end position="295"/>
    </location>
</feature>
<comment type="similarity">
    <text evidence="2">Belongs to the ABC transporter superfamily. ABCC family. Conjugate transporter (TC 3.A.1.208) subfamily.</text>
</comment>
<dbReference type="InterPro" id="IPR003439">
    <property type="entry name" value="ABC_transporter-like_ATP-bd"/>
</dbReference>
<dbReference type="GO" id="GO:0140359">
    <property type="term" value="F:ABC-type transporter activity"/>
    <property type="evidence" value="ECO:0007669"/>
    <property type="project" value="InterPro"/>
</dbReference>
<dbReference type="PANTHER" id="PTHR24223:SF443">
    <property type="entry name" value="MULTIDRUG-RESISTANCE LIKE PROTEIN 1, ISOFORM I"/>
    <property type="match status" value="1"/>
</dbReference>